<dbReference type="SUPFAM" id="SSF48208">
    <property type="entry name" value="Six-hairpin glycosidases"/>
    <property type="match status" value="1"/>
</dbReference>
<comment type="cofactor">
    <cofactor evidence="2">
        <name>FMN</name>
        <dbReference type="ChEBI" id="CHEBI:58210"/>
    </cofactor>
</comment>
<dbReference type="Gene3D" id="2.40.30.10">
    <property type="entry name" value="Translation factors"/>
    <property type="match status" value="1"/>
</dbReference>
<dbReference type="FunFam" id="1.20.990.10:FF:000010">
    <property type="entry name" value="Sulfite reductase [NADPH] flavoprotein component"/>
    <property type="match status" value="1"/>
</dbReference>
<evidence type="ECO:0000256" key="6">
    <source>
        <dbReference type="ARBA" id="ARBA00022448"/>
    </source>
</evidence>
<dbReference type="Gene3D" id="3.40.920.10">
    <property type="entry name" value="Pyruvate-ferredoxin oxidoreductase, PFOR, domain III"/>
    <property type="match status" value="1"/>
</dbReference>
<evidence type="ECO:0000256" key="3">
    <source>
        <dbReference type="ARBA" id="ARBA00001974"/>
    </source>
</evidence>
<evidence type="ECO:0000256" key="2">
    <source>
        <dbReference type="ARBA" id="ARBA00001917"/>
    </source>
</evidence>
<keyword evidence="18 19" id="KW-0378">Hydrolase</keyword>
<dbReference type="PANTHER" id="PTHR19384">
    <property type="entry name" value="NITRIC OXIDE SYNTHASE-RELATED"/>
    <property type="match status" value="1"/>
</dbReference>
<dbReference type="GO" id="GO:0004783">
    <property type="term" value="F:sulfite reductase (NADPH) activity"/>
    <property type="evidence" value="ECO:0007669"/>
    <property type="project" value="UniProtKB-EC"/>
</dbReference>
<dbReference type="PANTHER" id="PTHR19384:SF109">
    <property type="entry name" value="SULFITE REDUCTASE [NADPH] FLAVOPROTEIN COMPONENT"/>
    <property type="match status" value="1"/>
</dbReference>
<dbReference type="GO" id="GO:0030245">
    <property type="term" value="P:cellulose catabolic process"/>
    <property type="evidence" value="ECO:0007669"/>
    <property type="project" value="UniProtKB-KW"/>
</dbReference>
<comment type="caution">
    <text evidence="21">The sequence shown here is derived from an EMBL/GenBank/DDBJ whole genome shotgun (WGS) entry which is preliminary data.</text>
</comment>
<dbReference type="GO" id="GO:0008810">
    <property type="term" value="F:cellulase activity"/>
    <property type="evidence" value="ECO:0007669"/>
    <property type="project" value="UniProtKB-EC"/>
</dbReference>
<keyword evidence="9" id="KW-0274">FAD</keyword>
<keyword evidence="18 19" id="KW-0326">Glycosidase</keyword>
<feature type="active site" evidence="18">
    <location>
        <position position="1491"/>
    </location>
</feature>
<evidence type="ECO:0000313" key="21">
    <source>
        <dbReference type="EMBL" id="GAW10436.1"/>
    </source>
</evidence>
<comment type="catalytic activity">
    <reaction evidence="16">
        <text>hydrogen sulfide + 3 NADP(+) + 3 H2O = sulfite + 3 NADPH + 4 H(+)</text>
        <dbReference type="Rhea" id="RHEA:13801"/>
        <dbReference type="ChEBI" id="CHEBI:15377"/>
        <dbReference type="ChEBI" id="CHEBI:15378"/>
        <dbReference type="ChEBI" id="CHEBI:17359"/>
        <dbReference type="ChEBI" id="CHEBI:29919"/>
        <dbReference type="ChEBI" id="CHEBI:57783"/>
        <dbReference type="ChEBI" id="CHEBI:58349"/>
        <dbReference type="EC" id="1.8.1.2"/>
    </reaction>
</comment>
<dbReference type="InterPro" id="IPR003097">
    <property type="entry name" value="CysJ-like_FAD-binding"/>
</dbReference>
<evidence type="ECO:0000256" key="7">
    <source>
        <dbReference type="ARBA" id="ARBA00022630"/>
    </source>
</evidence>
<reference evidence="21 22" key="2">
    <citation type="submission" date="2017-02" db="EMBL/GenBank/DDBJ databases">
        <title>A genome survey and senescence transcriptome analysis in Lentinula edodes.</title>
        <authorList>
            <person name="Sakamoto Y."/>
            <person name="Nakade K."/>
            <person name="Sato S."/>
            <person name="Yoshida Y."/>
            <person name="Miyazaki K."/>
            <person name="Natsume S."/>
            <person name="Konno N."/>
        </authorList>
    </citation>
    <scope>NUCLEOTIDE SEQUENCE [LARGE SCALE GENOMIC DNA]</scope>
    <source>
        <strain evidence="21 22">NBRC 111202</strain>
    </source>
</reference>
<evidence type="ECO:0000256" key="5">
    <source>
        <dbReference type="ARBA" id="ARBA00007072"/>
    </source>
</evidence>
<evidence type="ECO:0000259" key="20">
    <source>
        <dbReference type="PROSITE" id="PS51384"/>
    </source>
</evidence>
<comment type="cofactor">
    <cofactor evidence="3">
        <name>FAD</name>
        <dbReference type="ChEBI" id="CHEBI:57692"/>
    </cofactor>
</comment>
<evidence type="ECO:0000256" key="11">
    <source>
        <dbReference type="ARBA" id="ARBA00022982"/>
    </source>
</evidence>
<reference evidence="21 22" key="1">
    <citation type="submission" date="2016-08" db="EMBL/GenBank/DDBJ databases">
        <authorList>
            <consortium name="Lentinula edodes genome sequencing consortium"/>
            <person name="Sakamoto Y."/>
            <person name="Nakade K."/>
            <person name="Sato S."/>
            <person name="Yoshida Y."/>
            <person name="Miyazaki K."/>
            <person name="Natsume S."/>
            <person name="Konno N."/>
        </authorList>
    </citation>
    <scope>NUCLEOTIDE SEQUENCE [LARGE SCALE GENOMIC DNA]</scope>
    <source>
        <strain evidence="21 22">NBRC 111202</strain>
    </source>
</reference>
<evidence type="ECO:0000256" key="9">
    <source>
        <dbReference type="ARBA" id="ARBA00022827"/>
    </source>
</evidence>
<comment type="function">
    <text evidence="17">This enzyme catalyzes the 6-electron reduction of sulfite to sulfide. This is one of several activities required for the biosynthesis of L-cysteine from sulfate.</text>
</comment>
<dbReference type="InterPro" id="IPR009014">
    <property type="entry name" value="Transketo_C/PFOR_II"/>
</dbReference>
<dbReference type="Gene3D" id="1.50.10.10">
    <property type="match status" value="1"/>
</dbReference>
<evidence type="ECO:0000256" key="16">
    <source>
        <dbReference type="ARBA" id="ARBA00052219"/>
    </source>
</evidence>
<evidence type="ECO:0000256" key="4">
    <source>
        <dbReference type="ARBA" id="ARBA00004774"/>
    </source>
</evidence>
<dbReference type="PROSITE" id="PS00698">
    <property type="entry name" value="GH9_3"/>
    <property type="match status" value="1"/>
</dbReference>
<evidence type="ECO:0000256" key="1">
    <source>
        <dbReference type="ARBA" id="ARBA00000966"/>
    </source>
</evidence>
<keyword evidence="11" id="KW-0249">Electron transport</keyword>
<dbReference type="EMBL" id="BDGU01001716">
    <property type="protein sequence ID" value="GAW10436.1"/>
    <property type="molecule type" value="Genomic_DNA"/>
</dbReference>
<proteinExistence type="inferred from homology"/>
<accession>A0A1Q3ET78</accession>
<keyword evidence="10" id="KW-0521">NADP</keyword>
<evidence type="ECO:0000313" key="22">
    <source>
        <dbReference type="Proteomes" id="UP000188533"/>
    </source>
</evidence>
<dbReference type="GO" id="GO:0050660">
    <property type="term" value="F:flavin adenine dinucleotide binding"/>
    <property type="evidence" value="ECO:0007669"/>
    <property type="project" value="TreeGrafter"/>
</dbReference>
<dbReference type="Pfam" id="PF00759">
    <property type="entry name" value="Glyco_hydro_9"/>
    <property type="match status" value="1"/>
</dbReference>
<organism evidence="21 22">
    <name type="scientific">Lentinula edodes</name>
    <name type="common">Shiitake mushroom</name>
    <name type="synonym">Lentinus edodes</name>
    <dbReference type="NCBI Taxonomy" id="5353"/>
    <lineage>
        <taxon>Eukaryota</taxon>
        <taxon>Fungi</taxon>
        <taxon>Dikarya</taxon>
        <taxon>Basidiomycota</taxon>
        <taxon>Agaricomycotina</taxon>
        <taxon>Agaricomycetes</taxon>
        <taxon>Agaricomycetidae</taxon>
        <taxon>Agaricales</taxon>
        <taxon>Marasmiineae</taxon>
        <taxon>Omphalotaceae</taxon>
        <taxon>Lentinula</taxon>
    </lineage>
</organism>
<evidence type="ECO:0000256" key="10">
    <source>
        <dbReference type="ARBA" id="ARBA00022857"/>
    </source>
</evidence>
<evidence type="ECO:0000256" key="15">
    <source>
        <dbReference type="ARBA" id="ARBA00023326"/>
    </source>
</evidence>
<dbReference type="PRINTS" id="PR00371">
    <property type="entry name" value="FPNCR"/>
</dbReference>
<keyword evidence="8" id="KW-0288">FMN</keyword>
<keyword evidence="13" id="KW-0560">Oxidoreductase</keyword>
<dbReference type="InterPro" id="IPR023173">
    <property type="entry name" value="NADPH_Cyt_P450_Rdtase_alpha"/>
</dbReference>
<dbReference type="GO" id="GO:0005829">
    <property type="term" value="C:cytosol"/>
    <property type="evidence" value="ECO:0007669"/>
    <property type="project" value="TreeGrafter"/>
</dbReference>
<dbReference type="InterPro" id="IPR012341">
    <property type="entry name" value="6hp_glycosidase-like_sf"/>
</dbReference>
<dbReference type="SUPFAM" id="SSF52343">
    <property type="entry name" value="Ferredoxin reductase-like, C-terminal NADP-linked domain"/>
    <property type="match status" value="1"/>
</dbReference>
<comment type="catalytic activity">
    <reaction evidence="1 19">
        <text>Endohydrolysis of (1-&gt;4)-beta-D-glucosidic linkages in cellulose, lichenin and cereal beta-D-glucans.</text>
        <dbReference type="EC" id="3.2.1.4"/>
    </reaction>
</comment>
<dbReference type="InterPro" id="IPR017927">
    <property type="entry name" value="FAD-bd_FR_type"/>
</dbReference>
<dbReference type="InterPro" id="IPR001701">
    <property type="entry name" value="Glyco_hydro_9"/>
</dbReference>
<dbReference type="PROSITE" id="PS51384">
    <property type="entry name" value="FAD_FR"/>
    <property type="match status" value="1"/>
</dbReference>
<dbReference type="SUPFAM" id="SSF53323">
    <property type="entry name" value="Pyruvate-ferredoxin oxidoreductase, PFOR, domain III"/>
    <property type="match status" value="1"/>
</dbReference>
<dbReference type="CDD" id="cd06207">
    <property type="entry name" value="CyPoR_like"/>
    <property type="match status" value="1"/>
</dbReference>
<comment type="similarity">
    <text evidence="5 18 19">Belongs to the glycosyl hydrolase 9 (cellulase E) family.</text>
</comment>
<dbReference type="GO" id="GO:0010181">
    <property type="term" value="F:FMN binding"/>
    <property type="evidence" value="ECO:0007669"/>
    <property type="project" value="TreeGrafter"/>
</dbReference>
<keyword evidence="14 18" id="KW-0119">Carbohydrate metabolism</keyword>
<keyword evidence="22" id="KW-1185">Reference proteome</keyword>
<dbReference type="Pfam" id="PF00667">
    <property type="entry name" value="FAD_binding_1"/>
    <property type="match status" value="1"/>
</dbReference>
<keyword evidence="15 18" id="KW-0624">Polysaccharide degradation</keyword>
<dbReference type="InterPro" id="IPR017938">
    <property type="entry name" value="Riboflavin_synthase-like_b-brl"/>
</dbReference>
<dbReference type="Proteomes" id="UP000188533">
    <property type="component" value="Unassembled WGS sequence"/>
</dbReference>
<dbReference type="InterPro" id="IPR008928">
    <property type="entry name" value="6-hairpin_glycosidase_sf"/>
</dbReference>
<evidence type="ECO:0000256" key="18">
    <source>
        <dbReference type="PROSITE-ProRule" id="PRU10060"/>
    </source>
</evidence>
<dbReference type="SUPFAM" id="SSF63380">
    <property type="entry name" value="Riboflavin synthase domain-like"/>
    <property type="match status" value="1"/>
</dbReference>
<dbReference type="Pfam" id="PF00175">
    <property type="entry name" value="NAD_binding_1"/>
    <property type="match status" value="1"/>
</dbReference>
<gene>
    <name evidence="21" type="ORF">LENED_012699</name>
</gene>
<dbReference type="InterPro" id="IPR033126">
    <property type="entry name" value="Glyco_hydro_9_Asp/Glu_AS"/>
</dbReference>
<comment type="pathway">
    <text evidence="4">Sulfur metabolism; hydrogen sulfide biosynthesis; hydrogen sulfide from sulfite (NADPH route): step 1/1.</text>
</comment>
<keyword evidence="12 19" id="KW-0136">Cellulose degradation</keyword>
<dbReference type="InterPro" id="IPR001709">
    <property type="entry name" value="Flavoprot_Pyr_Nucl_cyt_Rdtase"/>
</dbReference>
<evidence type="ECO:0000256" key="13">
    <source>
        <dbReference type="ARBA" id="ARBA00023002"/>
    </source>
</evidence>
<protein>
    <recommendedName>
        <fullName evidence="19">Endoglucanase</fullName>
        <ecNumber evidence="19">3.2.1.4</ecNumber>
    </recommendedName>
</protein>
<dbReference type="SUPFAM" id="SSF52922">
    <property type="entry name" value="TK C-terminal domain-like"/>
    <property type="match status" value="1"/>
</dbReference>
<keyword evidence="7" id="KW-0285">Flavoprotein</keyword>
<evidence type="ECO:0000256" key="19">
    <source>
        <dbReference type="RuleBase" id="RU361166"/>
    </source>
</evidence>
<dbReference type="InterPro" id="IPR039261">
    <property type="entry name" value="FNR_nucleotide-bd"/>
</dbReference>
<dbReference type="STRING" id="5353.A0A1Q3ET78"/>
<feature type="active site" evidence="18">
    <location>
        <position position="1500"/>
    </location>
</feature>
<dbReference type="InterPro" id="IPR001433">
    <property type="entry name" value="OxRdtase_FAD/NAD-bd"/>
</dbReference>
<dbReference type="Gene3D" id="3.40.50.970">
    <property type="match status" value="1"/>
</dbReference>
<sequence length="1537" mass="166582">MAIDVPGQVSTSLASPVTLVSPASPKVGAVLEANFEELLEDPRVSASTVVEYISSRAKTTSSVYIYDLAEQVGFGTLTKIWSKAQDGTAPVVDLQTRAGAGLGLVGRLSEGTSSDTANGAVLTAFTSPQGLCLMAPALSYLPPATASSRLVIQVPNITPAGETYTLSPTLANFATVLPILPENIVVLASATSQETVHFTQLSYQLSASHVIHIFDHFSSSREVGHATFPLPEKDYGNISVAEAIQHAGYSSFDYVGDAEAHTVVLALNGPLAVAVKAIANKSRHGFAAVSVNVLRPWDEAALRSVLPVTVTTVHVLDDVPNATTKGPLYIDVFSTLLDSINPPTVHSHRITPSQTQVYISQKDSFKEFLATLVPELEDPVPAIMKKLMFFTTPSTTLSNLPLLVEGALSTSRTLSSRLSIDHDVFSKRGGITASRILLAPRSALDSEDFPIPLVLPYDAQTSGEVDFLAIMDQTILKTHSVLKYAKPRSTILIVTTWTAEELFSNLPVQVTRLIVERELRPFIINVTDVAEKLTSAIGQVQDVISNIVAYLAFMRMYLGAAATEENVLTLAIGSYGETVEGVELTKLNSQTWDALEEVLFIEAPAEEKPVELKEFEFNAIAVETDEGDTVVNGARLGSWHDAAKHLLFPTIFAPPTVSTDEEFPQHPSLRPELPERTFLVTCTVNRRLTPKEYDRNVFHLEFNTSGTGLKYAIGEALGVHGWNDNQEVTDFCEWYGVDPNRLITIPVPGSEDKHHTRTVFQALQQQIDLFGRPPKSFYTDLAAYATSQADKYSLQFIGSAEGSSTFKKLSEKDTVTFADVLKLYSSARPGIEVLCELVGDIKPRHYSIASAQSVVGDRVDLLVVTVDWVTPSGSPRYGQCTRYLAGLQIGQKVTVSIKPSVMKLPPNDTQPLIMAGLGTGAAPFRAFLQHKALLQSQGKAIGPVYYYFGSRHQSQEYLYGEEIEAFILDGIITRAGLAFSRDGPPGLKKVYIQHKMLEDAQDLARMLKHDQGVFYLCGPTWPVPDMYEALCGALEKYQGMSKDQAGEYLEGLKEEERWRNGSATSDGSDVGLDLTGGYYDAGDYIKVSFPLSFTLNSICWGGIDFGMGYDLSNQTSYLDNMLRWGLDWLIKMHPNASTLYVEVADTGIDNAYWGGDQNIPGPRPSFQINDTSPGTDAAAGVSAAFASCSYLYYGGTLSPTAIGKSSVNSTAPASLKNTTYADTLLTHAVELYGLAVNASGGMTLYQNSVPEVQDSYASSGYGDELVMAGLWLSLAVNASQNANSTLNITTLSPQQYYSLAESYYSQFDLAGQNSVFNWDDKTAGTYILFAQMSSLGFEGSGNFSQWQTEAERYLDVVVDPSSSKGDASLTKGGLLYYSGDSNDASLNPALNAAMLLTRYVASGLCSSNDKKATYLSFAQSQLDYTLGNNPMFVPYIVGLHPNSPINPHSAMSSGGDDIGQIDTSPPLSQGNTYVLYGAVVGGPDRFDRFFDIRSDWVENEVALDYNAPMLTLTAMHIVTDDIDPYFTQVTAGVQATA</sequence>
<evidence type="ECO:0000256" key="12">
    <source>
        <dbReference type="ARBA" id="ARBA00023001"/>
    </source>
</evidence>
<dbReference type="InterPro" id="IPR002869">
    <property type="entry name" value="Pyrv_flavodox_OxRed_cen"/>
</dbReference>
<dbReference type="Gene3D" id="3.40.50.80">
    <property type="entry name" value="Nucleotide-binding domain of ferredoxin-NADP reductase (FNR) module"/>
    <property type="match status" value="1"/>
</dbReference>
<dbReference type="EC" id="3.2.1.4" evidence="19"/>
<evidence type="ECO:0000256" key="17">
    <source>
        <dbReference type="ARBA" id="ARBA00059320"/>
    </source>
</evidence>
<feature type="domain" description="FAD-binding FR-type" evidence="20">
    <location>
        <begin position="675"/>
        <end position="906"/>
    </location>
</feature>
<evidence type="ECO:0000256" key="14">
    <source>
        <dbReference type="ARBA" id="ARBA00023277"/>
    </source>
</evidence>
<evidence type="ECO:0000256" key="8">
    <source>
        <dbReference type="ARBA" id="ARBA00022643"/>
    </source>
</evidence>
<name>A0A1Q3ET78_LENED</name>
<keyword evidence="6" id="KW-0813">Transport</keyword>
<dbReference type="Gene3D" id="1.20.990.10">
    <property type="entry name" value="NADPH-cytochrome p450 Reductase, Chain A, domain 3"/>
    <property type="match status" value="1"/>
</dbReference>